<name>A0A9P3CBZ5_9PEZI</name>
<evidence type="ECO:0000313" key="3">
    <source>
        <dbReference type="Proteomes" id="UP000825890"/>
    </source>
</evidence>
<dbReference type="OrthoDB" id="6357136at2759"/>
<evidence type="ECO:0000313" key="2">
    <source>
        <dbReference type="EMBL" id="GIZ37270.1"/>
    </source>
</evidence>
<organism evidence="2 3">
    <name type="scientific">Cercospora kikuchii</name>
    <dbReference type="NCBI Taxonomy" id="84275"/>
    <lineage>
        <taxon>Eukaryota</taxon>
        <taxon>Fungi</taxon>
        <taxon>Dikarya</taxon>
        <taxon>Ascomycota</taxon>
        <taxon>Pezizomycotina</taxon>
        <taxon>Dothideomycetes</taxon>
        <taxon>Dothideomycetidae</taxon>
        <taxon>Mycosphaerellales</taxon>
        <taxon>Mycosphaerellaceae</taxon>
        <taxon>Cercospora</taxon>
    </lineage>
</organism>
<dbReference type="GeneID" id="68286298"/>
<evidence type="ECO:0000256" key="1">
    <source>
        <dbReference type="SAM" id="MobiDB-lite"/>
    </source>
</evidence>
<feature type="region of interest" description="Disordered" evidence="1">
    <location>
        <begin position="1"/>
        <end position="38"/>
    </location>
</feature>
<dbReference type="EMBL" id="BOLY01000001">
    <property type="protein sequence ID" value="GIZ37270.1"/>
    <property type="molecule type" value="Genomic_DNA"/>
</dbReference>
<accession>A0A9P3CBZ5</accession>
<dbReference type="InterPro" id="IPR032063">
    <property type="entry name" value="MavL-like"/>
</dbReference>
<reference evidence="2 3" key="1">
    <citation type="submission" date="2021-01" db="EMBL/GenBank/DDBJ databases">
        <title>Cercospora kikuchii MAFF 305040 whole genome shotgun sequence.</title>
        <authorList>
            <person name="Kashiwa T."/>
            <person name="Suzuki T."/>
        </authorList>
    </citation>
    <scope>NUCLEOTIDE SEQUENCE [LARGE SCALE GENOMIC DNA]</scope>
    <source>
        <strain evidence="2 3">MAFF 305040</strain>
    </source>
</reference>
<keyword evidence="3" id="KW-1185">Reference proteome</keyword>
<sequence>MKRDRVEQLDAELQTMPKPAAKRMKTENSTHDPEWTPRAAPLDFLSESPWELPTKNNQVSSFNPNQIARDALETNVVLHPRLPKLFSSFLEFKRRHGSGLEKGLYARMNAHDLAARLIKKRALHFTNASDFTVLRDKRVIPNAHQDWLRVGRDDEGEIHLEDYLSYDEMMLSSLIGSSGPTFFINTGARNNAAKIDEAKLHQKREIIVGLVGTRFHAKAQMDNPICGLIHNQKSAYAQDPRLTKIFRDFFDPESTSEGVKVYDAGHFQQTFDKSVYKGRIRISIETALLEADSRAAADGVKAHLFLAGLGLGVWRESAQQLQWYFEEVAACIKRLDLQHVNVLELGWDHCPSSVKDELIATGAGHGIKVLVSSKRAPCAKLSSNDLLVRVWAWDSNSLPGNEWWSGCLTSSDDPAAACCSTIAELHNPYVNPFEHRVKVLQERFREEGPV</sequence>
<dbReference type="AlphaFoldDB" id="A0A9P3CBZ5"/>
<proteinExistence type="predicted"/>
<comment type="caution">
    <text evidence="2">The sequence shown here is derived from an EMBL/GenBank/DDBJ whole genome shotgun (WGS) entry which is preliminary data.</text>
</comment>
<feature type="compositionally biased region" description="Basic and acidic residues" evidence="1">
    <location>
        <begin position="24"/>
        <end position="35"/>
    </location>
</feature>
<dbReference type="Proteomes" id="UP000825890">
    <property type="component" value="Unassembled WGS sequence"/>
</dbReference>
<protein>
    <submittedName>
        <fullName evidence="2">Uncharacterized protein</fullName>
    </submittedName>
</protein>
<dbReference type="RefSeq" id="XP_044651757.1">
    <property type="nucleotide sequence ID" value="XM_044795822.1"/>
</dbReference>
<gene>
    <name evidence="2" type="ORF">CKM354_000072300</name>
</gene>
<dbReference type="Pfam" id="PF16062">
    <property type="entry name" value="MavL-like"/>
    <property type="match status" value="1"/>
</dbReference>